<dbReference type="SUPFAM" id="SSF74788">
    <property type="entry name" value="Cullin repeat-like"/>
    <property type="match status" value="1"/>
</dbReference>
<evidence type="ECO:0000313" key="7">
    <source>
        <dbReference type="EMBL" id="ODV92453.1"/>
    </source>
</evidence>
<sequence>MSVDIDEAEVKLLQENLNKLRSECETSNIHLKKISTEINNIESALNPIMNLTSTKRTAVANLESTLDELNKLGRISAIVLAERRIIDDTTGNVPVKRIIDSIDKLSAALQDAAIFKSIGNTTVPNNISALIEKGSKRVGAVLQRAADANDPETVTLCLSFFGKSGISYYIDARTRHVSYEIEQIINSTSQKVTDLLACAQTLIRRSASEREILRALNLDIDPDEIAARIIEPAFNILYKAISANLSKARTNIRTNGLYAVQAHAAITYLTDSFHSALKNSTGFTHELVRVQGDAAKMAYDAFPASILYFNEKLAAHTNFPSDAGVVEPCSELVSRLRAISSVKAAAIIVAEELGVDNIIPSPPPAYMSTFTTRNLLRNKKIRTGAACLSTHLMDLIECFVVNLINAGSTHYKKPQMAGLLGLTNIAAIERAADSHPDLSELISAEDTSRERLQKLKSFSAGKFVQRWKELGQSLMETRPMSGSSSLSSKDREIIKEKFKYFNATLDELVAEHKALRITDSALRKQINNEIGFIAPIYYRFYDKYAEGSFSKHAYKYVKYNKKQIDEILSAL</sequence>
<dbReference type="InterPro" id="IPR004140">
    <property type="entry name" value="Exo70"/>
</dbReference>
<evidence type="ECO:0000256" key="5">
    <source>
        <dbReference type="SAM" id="Coils"/>
    </source>
</evidence>
<organism evidence="7 8">
    <name type="scientific">Tortispora caseinolytica NRRL Y-17796</name>
    <dbReference type="NCBI Taxonomy" id="767744"/>
    <lineage>
        <taxon>Eukaryota</taxon>
        <taxon>Fungi</taxon>
        <taxon>Dikarya</taxon>
        <taxon>Ascomycota</taxon>
        <taxon>Saccharomycotina</taxon>
        <taxon>Trigonopsidomycetes</taxon>
        <taxon>Trigonopsidales</taxon>
        <taxon>Trigonopsidaceae</taxon>
        <taxon>Tortispora</taxon>
    </lineage>
</organism>
<name>A0A1E4TL32_9ASCO</name>
<dbReference type="EMBL" id="KV453841">
    <property type="protein sequence ID" value="ODV92453.1"/>
    <property type="molecule type" value="Genomic_DNA"/>
</dbReference>
<feature type="coiled-coil region" evidence="5">
    <location>
        <begin position="3"/>
        <end position="30"/>
    </location>
</feature>
<evidence type="ECO:0000313" key="8">
    <source>
        <dbReference type="Proteomes" id="UP000095023"/>
    </source>
</evidence>
<gene>
    <name evidence="7" type="ORF">CANCADRAFT_56113</name>
</gene>
<keyword evidence="3 4" id="KW-0268">Exocytosis</keyword>
<dbReference type="PANTHER" id="PTHR12542">
    <property type="entry name" value="EXOCYST COMPLEX PROTEIN EXO70"/>
    <property type="match status" value="1"/>
</dbReference>
<proteinExistence type="inferred from homology"/>
<dbReference type="Gene3D" id="1.20.1280.170">
    <property type="entry name" value="Exocyst complex component Exo70"/>
    <property type="match status" value="1"/>
</dbReference>
<keyword evidence="2 4" id="KW-0813">Transport</keyword>
<dbReference type="GO" id="GO:0000145">
    <property type="term" value="C:exocyst"/>
    <property type="evidence" value="ECO:0007669"/>
    <property type="project" value="InterPro"/>
</dbReference>
<comment type="function">
    <text evidence="4">Involved in the secretory pathway as part of the exocyst complex which tethers secretory vesicles to the sites of exocytosis. Also plays a role in the assembly of the exocyst.</text>
</comment>
<evidence type="ECO:0000256" key="1">
    <source>
        <dbReference type="ARBA" id="ARBA00006756"/>
    </source>
</evidence>
<dbReference type="GO" id="GO:0005546">
    <property type="term" value="F:phosphatidylinositol-4,5-bisphosphate binding"/>
    <property type="evidence" value="ECO:0007669"/>
    <property type="project" value="InterPro"/>
</dbReference>
<reference evidence="8" key="1">
    <citation type="submission" date="2016-02" db="EMBL/GenBank/DDBJ databases">
        <title>Comparative genomics of biotechnologically important yeasts.</title>
        <authorList>
            <consortium name="DOE Joint Genome Institute"/>
            <person name="Riley R."/>
            <person name="Haridas S."/>
            <person name="Wolfe K.H."/>
            <person name="Lopes M.R."/>
            <person name="Hittinger C.T."/>
            <person name="Goker M."/>
            <person name="Salamov A."/>
            <person name="Wisecaver J."/>
            <person name="Long T.M."/>
            <person name="Aerts A.L."/>
            <person name="Barry K."/>
            <person name="Choi C."/>
            <person name="Clum A."/>
            <person name="Coughlan A.Y."/>
            <person name="Deshpande S."/>
            <person name="Douglass A.P."/>
            <person name="Hanson S.J."/>
            <person name="Klenk H.-P."/>
            <person name="Labutti K."/>
            <person name="Lapidus A."/>
            <person name="Lindquist E."/>
            <person name="Lipzen A."/>
            <person name="Meier-Kolthoff J.P."/>
            <person name="Ohm R.A."/>
            <person name="Otillar R.P."/>
            <person name="Pangilinan J."/>
            <person name="Peng Y."/>
            <person name="Rokas A."/>
            <person name="Rosa C.A."/>
            <person name="Scheuner C."/>
            <person name="Sibirny A.A."/>
            <person name="Slot J.C."/>
            <person name="Stielow J.B."/>
            <person name="Sun H."/>
            <person name="Kurtzman C.P."/>
            <person name="Blackwell M."/>
            <person name="Jeffries T.W."/>
            <person name="Grigoriev I.V."/>
        </authorList>
    </citation>
    <scope>NUCLEOTIDE SEQUENCE [LARGE SCALE GENOMIC DNA]</scope>
    <source>
        <strain evidence="8">NRRL Y-17796</strain>
    </source>
</reference>
<comment type="subcellular location">
    <subcellularLocation>
        <location evidence="4">Bud</location>
    </subcellularLocation>
    <subcellularLocation>
        <location evidence="4">Bud neck</location>
    </subcellularLocation>
</comment>
<dbReference type="Pfam" id="PF03081">
    <property type="entry name" value="Exo70_C"/>
    <property type="match status" value="1"/>
</dbReference>
<dbReference type="GO" id="GO:0006887">
    <property type="term" value="P:exocytosis"/>
    <property type="evidence" value="ECO:0007669"/>
    <property type="project" value="UniProtKB-KW"/>
</dbReference>
<dbReference type="InterPro" id="IPR016159">
    <property type="entry name" value="Cullin_repeat-like_dom_sf"/>
</dbReference>
<keyword evidence="4" id="KW-0653">Protein transport</keyword>
<keyword evidence="8" id="KW-1185">Reference proteome</keyword>
<dbReference type="Proteomes" id="UP000095023">
    <property type="component" value="Unassembled WGS sequence"/>
</dbReference>
<feature type="domain" description="Exocyst complex subunit Exo70 C-terminal" evidence="6">
    <location>
        <begin position="205"/>
        <end position="569"/>
    </location>
</feature>
<evidence type="ECO:0000256" key="4">
    <source>
        <dbReference type="RuleBase" id="RU365026"/>
    </source>
</evidence>
<dbReference type="AlphaFoldDB" id="A0A1E4TL32"/>
<evidence type="ECO:0000259" key="6">
    <source>
        <dbReference type="Pfam" id="PF03081"/>
    </source>
</evidence>
<keyword evidence="5" id="KW-0175">Coiled coil</keyword>
<accession>A0A1E4TL32</accession>
<dbReference type="PANTHER" id="PTHR12542:SF41">
    <property type="entry name" value="EXOCYST COMPLEX COMPONENT 7"/>
    <property type="match status" value="1"/>
</dbReference>
<protein>
    <recommendedName>
        <fullName evidence="4">Exocyst complex protein EXO70</fullName>
    </recommendedName>
</protein>
<comment type="similarity">
    <text evidence="1 4">Belongs to the EXO70 family.</text>
</comment>
<dbReference type="InterPro" id="IPR046364">
    <property type="entry name" value="Exo70_C"/>
</dbReference>
<evidence type="ECO:0000256" key="3">
    <source>
        <dbReference type="ARBA" id="ARBA00022483"/>
    </source>
</evidence>
<dbReference type="GO" id="GO:0015031">
    <property type="term" value="P:protein transport"/>
    <property type="evidence" value="ECO:0007669"/>
    <property type="project" value="UniProtKB-KW"/>
</dbReference>
<dbReference type="GO" id="GO:0005935">
    <property type="term" value="C:cellular bud neck"/>
    <property type="evidence" value="ECO:0007669"/>
    <property type="project" value="UniProtKB-SubCell"/>
</dbReference>
<dbReference type="OrthoDB" id="1922221at2759"/>
<evidence type="ECO:0000256" key="2">
    <source>
        <dbReference type="ARBA" id="ARBA00022448"/>
    </source>
</evidence>